<dbReference type="EMBL" id="MN739197">
    <property type="protein sequence ID" value="QHS93131.1"/>
    <property type="molecule type" value="Genomic_DNA"/>
</dbReference>
<sequence length="55" mass="6036">MLSPNLTYTSSTFNMSEIPSGGLLVTRRFEHDRLVCKIIVISMCKGCAITRISSG</sequence>
<name>A0A6C0BN06_9ZZZZ</name>
<evidence type="ECO:0000313" key="1">
    <source>
        <dbReference type="EMBL" id="QHS93131.1"/>
    </source>
</evidence>
<proteinExistence type="predicted"/>
<organism evidence="1">
    <name type="scientific">viral metagenome</name>
    <dbReference type="NCBI Taxonomy" id="1070528"/>
    <lineage>
        <taxon>unclassified sequences</taxon>
        <taxon>metagenomes</taxon>
        <taxon>organismal metagenomes</taxon>
    </lineage>
</organism>
<protein>
    <submittedName>
        <fullName evidence="1">Uncharacterized protein</fullName>
    </submittedName>
</protein>
<reference evidence="1" key="1">
    <citation type="journal article" date="2020" name="Nature">
        <title>Giant virus diversity and host interactions through global metagenomics.</title>
        <authorList>
            <person name="Schulz F."/>
            <person name="Roux S."/>
            <person name="Paez-Espino D."/>
            <person name="Jungbluth S."/>
            <person name="Walsh D.A."/>
            <person name="Denef V.J."/>
            <person name="McMahon K.D."/>
            <person name="Konstantinidis K.T."/>
            <person name="Eloe-Fadrosh E.A."/>
            <person name="Kyrpides N.C."/>
            <person name="Woyke T."/>
        </authorList>
    </citation>
    <scope>NUCLEOTIDE SEQUENCE</scope>
    <source>
        <strain evidence="1">GVMAG-M-3300017651-5</strain>
    </source>
</reference>
<dbReference type="AlphaFoldDB" id="A0A6C0BN06"/>
<accession>A0A6C0BN06</accession>